<feature type="domain" description="Fido" evidence="1">
    <location>
        <begin position="1"/>
        <end position="127"/>
    </location>
</feature>
<sequence length="225" mass="26159">SDNLLTDRACGSLRAIAVKIGMSSYVPLSIPQLLSENFEKLLKKANAIKDPFEQAFFLMVQLPYLQPFEDVNKRTSRLAANIALIKKNLCPLSFIDVSEKDYINGLLGIYEQNRIELLRDIFVWAYERSCFLYSTTRNVLGEPDVFRMKYRDSIVEVISEIVKKGMNKSQAILLIQRKAQKLIPSKDSSRFIEIVERELQSLHEGSIARYRLRLSEYESWKRKWI</sequence>
<dbReference type="EMBL" id="LAZR01059367">
    <property type="protein sequence ID" value="KKK67943.1"/>
    <property type="molecule type" value="Genomic_DNA"/>
</dbReference>
<dbReference type="Pfam" id="PF02661">
    <property type="entry name" value="Fic"/>
    <property type="match status" value="1"/>
</dbReference>
<reference evidence="2" key="1">
    <citation type="journal article" date="2015" name="Nature">
        <title>Complex archaea that bridge the gap between prokaryotes and eukaryotes.</title>
        <authorList>
            <person name="Spang A."/>
            <person name="Saw J.H."/>
            <person name="Jorgensen S.L."/>
            <person name="Zaremba-Niedzwiedzka K."/>
            <person name="Martijn J."/>
            <person name="Lind A.E."/>
            <person name="van Eijk R."/>
            <person name="Schleper C."/>
            <person name="Guy L."/>
            <person name="Ettema T.J."/>
        </authorList>
    </citation>
    <scope>NUCLEOTIDE SEQUENCE</scope>
</reference>
<dbReference type="InterPro" id="IPR003812">
    <property type="entry name" value="Fido"/>
</dbReference>
<proteinExistence type="predicted"/>
<feature type="non-terminal residue" evidence="2">
    <location>
        <position position="1"/>
    </location>
</feature>
<dbReference type="PROSITE" id="PS51459">
    <property type="entry name" value="FIDO"/>
    <property type="match status" value="1"/>
</dbReference>
<gene>
    <name evidence="2" type="ORF">LCGC14_2949030</name>
</gene>
<dbReference type="AlphaFoldDB" id="A0A0F8XGE5"/>
<comment type="caution">
    <text evidence="2">The sequence shown here is derived from an EMBL/GenBank/DDBJ whole genome shotgun (WGS) entry which is preliminary data.</text>
</comment>
<dbReference type="SUPFAM" id="SSF140931">
    <property type="entry name" value="Fic-like"/>
    <property type="match status" value="1"/>
</dbReference>
<evidence type="ECO:0000259" key="1">
    <source>
        <dbReference type="PROSITE" id="PS51459"/>
    </source>
</evidence>
<organism evidence="2">
    <name type="scientific">marine sediment metagenome</name>
    <dbReference type="NCBI Taxonomy" id="412755"/>
    <lineage>
        <taxon>unclassified sequences</taxon>
        <taxon>metagenomes</taxon>
        <taxon>ecological metagenomes</taxon>
    </lineage>
</organism>
<protein>
    <recommendedName>
        <fullName evidence="1">Fido domain-containing protein</fullName>
    </recommendedName>
</protein>
<evidence type="ECO:0000313" key="2">
    <source>
        <dbReference type="EMBL" id="KKK67943.1"/>
    </source>
</evidence>
<dbReference type="Gene3D" id="1.10.3290.10">
    <property type="entry name" value="Fido-like domain"/>
    <property type="match status" value="1"/>
</dbReference>
<accession>A0A0F8XGE5</accession>
<name>A0A0F8XGE5_9ZZZZ</name>
<dbReference type="InterPro" id="IPR036597">
    <property type="entry name" value="Fido-like_dom_sf"/>
</dbReference>